<reference evidence="1 2" key="1">
    <citation type="journal article" date="2019" name="Sci. Rep.">
        <title>Orb-weaving spider Araneus ventricosus genome elucidates the spidroin gene catalogue.</title>
        <authorList>
            <person name="Kono N."/>
            <person name="Nakamura H."/>
            <person name="Ohtoshi R."/>
            <person name="Moran D.A.P."/>
            <person name="Shinohara A."/>
            <person name="Yoshida Y."/>
            <person name="Fujiwara M."/>
            <person name="Mori M."/>
            <person name="Tomita M."/>
            <person name="Arakawa K."/>
        </authorList>
    </citation>
    <scope>NUCLEOTIDE SEQUENCE [LARGE SCALE GENOMIC DNA]</scope>
</reference>
<evidence type="ECO:0000313" key="2">
    <source>
        <dbReference type="Proteomes" id="UP000499080"/>
    </source>
</evidence>
<dbReference type="EMBL" id="BGPR01000687">
    <property type="protein sequence ID" value="GBM31568.1"/>
    <property type="molecule type" value="Genomic_DNA"/>
</dbReference>
<protein>
    <submittedName>
        <fullName evidence="1">Importin subunit beta-1</fullName>
    </submittedName>
</protein>
<sequence>RDAAENGLSVHVSDYTVPKRELQKLVVQHCKSFLK</sequence>
<dbReference type="AlphaFoldDB" id="A0A4Y2ETS2"/>
<keyword evidence="2" id="KW-1185">Reference proteome</keyword>
<accession>A0A4Y2ETS2</accession>
<organism evidence="1 2">
    <name type="scientific">Araneus ventricosus</name>
    <name type="common">Orbweaver spider</name>
    <name type="synonym">Epeira ventricosa</name>
    <dbReference type="NCBI Taxonomy" id="182803"/>
    <lineage>
        <taxon>Eukaryota</taxon>
        <taxon>Metazoa</taxon>
        <taxon>Ecdysozoa</taxon>
        <taxon>Arthropoda</taxon>
        <taxon>Chelicerata</taxon>
        <taxon>Arachnida</taxon>
        <taxon>Araneae</taxon>
        <taxon>Araneomorphae</taxon>
        <taxon>Entelegynae</taxon>
        <taxon>Araneoidea</taxon>
        <taxon>Araneidae</taxon>
        <taxon>Araneus</taxon>
    </lineage>
</organism>
<name>A0A4Y2ETS2_ARAVE</name>
<gene>
    <name evidence="1" type="primary">Kpnb1</name>
    <name evidence="1" type="ORF">AVEN_11742-2_1</name>
</gene>
<comment type="caution">
    <text evidence="1">The sequence shown here is derived from an EMBL/GenBank/DDBJ whole genome shotgun (WGS) entry which is preliminary data.</text>
</comment>
<proteinExistence type="predicted"/>
<feature type="non-terminal residue" evidence="1">
    <location>
        <position position="1"/>
    </location>
</feature>
<dbReference type="Proteomes" id="UP000499080">
    <property type="component" value="Unassembled WGS sequence"/>
</dbReference>
<evidence type="ECO:0000313" key="1">
    <source>
        <dbReference type="EMBL" id="GBM31568.1"/>
    </source>
</evidence>